<accession>A0A3N6WQN7</accession>
<dbReference type="SUPFAM" id="SSF52266">
    <property type="entry name" value="SGNH hydrolase"/>
    <property type="match status" value="1"/>
</dbReference>
<feature type="disulfide bond" evidence="2">
    <location>
        <begin position="220"/>
        <end position="231"/>
    </location>
</feature>
<keyword evidence="3" id="KW-0812">Transmembrane</keyword>
<feature type="active site" evidence="1">
    <location>
        <position position="362"/>
    </location>
</feature>
<feature type="active site" description="Nucleophile" evidence="1">
    <location>
        <position position="105"/>
    </location>
</feature>
<dbReference type="InterPro" id="IPR036514">
    <property type="entry name" value="SGNH_hydro_sf"/>
</dbReference>
<keyword evidence="3" id="KW-0472">Membrane</keyword>
<dbReference type="CDD" id="cd01823">
    <property type="entry name" value="SEST_like"/>
    <property type="match status" value="1"/>
</dbReference>
<dbReference type="AlphaFoldDB" id="A0A3N6WQN7"/>
<dbReference type="Pfam" id="PF13472">
    <property type="entry name" value="Lipase_GDSL_2"/>
    <property type="match status" value="1"/>
</dbReference>
<dbReference type="PANTHER" id="PTHR37981">
    <property type="entry name" value="LIPASE 2"/>
    <property type="match status" value="1"/>
</dbReference>
<sequence length="383" mass="41417">MERRRGRLIPAERGQGSNEFLGIIVLAAISVAAVVFGVSTSSPNVRDTVVATICEITTLGQGACDVGDGEALAGPGGDAIPWFLDPALTPEQAATRGDYVALGDSFSSGEGGSAYEDGTDVDNEAQRDAWEEAQEGERPYHNMCHRSTLAYPQQLNDSFDFAGDLTFAACSGATTTEFSEPNAWNDDEAAQLDHLDETTSLVTFSIGGNDAEFGNTLRDCIFRGLNPFSSCADDAENIEADVDRALANLDALLPQIRERAPNARILVLGYPRFFPEEALEWYADGTIISPDDTRFINDMIARMNAGIEERVAAYNDASIPGNLQYVDVSDAFDGCEIGTDDPCMNNVQFWNAGSFNLSGSYHPNDRGHERYADILEEAIRHGP</sequence>
<dbReference type="GO" id="GO:0004806">
    <property type="term" value="F:triacylglycerol lipase activity"/>
    <property type="evidence" value="ECO:0007669"/>
    <property type="project" value="TreeGrafter"/>
</dbReference>
<dbReference type="InterPro" id="IPR013830">
    <property type="entry name" value="SGNH_hydro"/>
</dbReference>
<dbReference type="EMBL" id="RQJX01000002">
    <property type="protein sequence ID" value="RQN09620.1"/>
    <property type="molecule type" value="Genomic_DNA"/>
</dbReference>
<evidence type="ECO:0000313" key="5">
    <source>
        <dbReference type="EMBL" id="RQN09620.1"/>
    </source>
</evidence>
<keyword evidence="5" id="KW-0378">Hydrolase</keyword>
<feature type="transmembrane region" description="Helical" evidence="3">
    <location>
        <begin position="20"/>
        <end position="38"/>
    </location>
</feature>
<comment type="caution">
    <text evidence="5">The sequence shown here is derived from an EMBL/GenBank/DDBJ whole genome shotgun (WGS) entry which is preliminary data.</text>
</comment>
<reference evidence="5 6" key="1">
    <citation type="submission" date="2018-11" db="EMBL/GenBank/DDBJ databases">
        <authorList>
            <person name="Li F."/>
        </authorList>
    </citation>
    <scope>NUCLEOTIDE SEQUENCE [LARGE SCALE GENOMIC DNA]</scope>
    <source>
        <strain evidence="5 6">YS17T</strain>
    </source>
</reference>
<gene>
    <name evidence="5" type="ORF">EHW97_01890</name>
</gene>
<dbReference type="InterPro" id="IPR037460">
    <property type="entry name" value="SEST-like"/>
</dbReference>
<dbReference type="PANTHER" id="PTHR37981:SF1">
    <property type="entry name" value="SGNH HYDROLASE-TYPE ESTERASE DOMAIN-CONTAINING PROTEIN"/>
    <property type="match status" value="1"/>
</dbReference>
<evidence type="ECO:0000256" key="3">
    <source>
        <dbReference type="SAM" id="Phobius"/>
    </source>
</evidence>
<organism evidence="5 6">
    <name type="scientific">Aeromicrobium camelliae</name>
    <dbReference type="NCBI Taxonomy" id="1538144"/>
    <lineage>
        <taxon>Bacteria</taxon>
        <taxon>Bacillati</taxon>
        <taxon>Actinomycetota</taxon>
        <taxon>Actinomycetes</taxon>
        <taxon>Propionibacteriales</taxon>
        <taxon>Nocardioidaceae</taxon>
        <taxon>Aeromicrobium</taxon>
    </lineage>
</organism>
<protein>
    <submittedName>
        <fullName evidence="5">SGNH/GDSL hydrolase family protein</fullName>
    </submittedName>
</protein>
<dbReference type="Proteomes" id="UP000275225">
    <property type="component" value="Unassembled WGS sequence"/>
</dbReference>
<feature type="disulfide bond" evidence="2">
    <location>
        <begin position="144"/>
        <end position="170"/>
    </location>
</feature>
<keyword evidence="2" id="KW-1015">Disulfide bond</keyword>
<keyword evidence="3" id="KW-1133">Transmembrane helix</keyword>
<evidence type="ECO:0000256" key="1">
    <source>
        <dbReference type="PIRSR" id="PIRSR637460-1"/>
    </source>
</evidence>
<keyword evidence="6" id="KW-1185">Reference proteome</keyword>
<dbReference type="RefSeq" id="WP_124235475.1">
    <property type="nucleotide sequence ID" value="NZ_JBHUFI010000006.1"/>
</dbReference>
<evidence type="ECO:0000256" key="2">
    <source>
        <dbReference type="PIRSR" id="PIRSR637460-2"/>
    </source>
</evidence>
<feature type="domain" description="SGNH hydrolase-type esterase" evidence="4">
    <location>
        <begin position="101"/>
        <end position="370"/>
    </location>
</feature>
<evidence type="ECO:0000259" key="4">
    <source>
        <dbReference type="Pfam" id="PF13472"/>
    </source>
</evidence>
<dbReference type="OrthoDB" id="5503950at2"/>
<dbReference type="GO" id="GO:0019433">
    <property type="term" value="P:triglyceride catabolic process"/>
    <property type="evidence" value="ECO:0007669"/>
    <property type="project" value="TreeGrafter"/>
</dbReference>
<proteinExistence type="predicted"/>
<name>A0A3N6WQN7_9ACTN</name>
<dbReference type="Gene3D" id="3.40.50.1110">
    <property type="entry name" value="SGNH hydrolase"/>
    <property type="match status" value="1"/>
</dbReference>
<evidence type="ECO:0000313" key="6">
    <source>
        <dbReference type="Proteomes" id="UP000275225"/>
    </source>
</evidence>